<comment type="caution">
    <text evidence="1">The sequence shown here is derived from an EMBL/GenBank/DDBJ whole genome shotgun (WGS) entry which is preliminary data.</text>
</comment>
<dbReference type="Proteomes" id="UP001056120">
    <property type="component" value="Linkage Group LG14"/>
</dbReference>
<proteinExistence type="predicted"/>
<name>A0ACB9GR22_9ASTR</name>
<evidence type="ECO:0000313" key="1">
    <source>
        <dbReference type="EMBL" id="KAI3785623.1"/>
    </source>
</evidence>
<organism evidence="1 2">
    <name type="scientific">Smallanthus sonchifolius</name>
    <dbReference type="NCBI Taxonomy" id="185202"/>
    <lineage>
        <taxon>Eukaryota</taxon>
        <taxon>Viridiplantae</taxon>
        <taxon>Streptophyta</taxon>
        <taxon>Embryophyta</taxon>
        <taxon>Tracheophyta</taxon>
        <taxon>Spermatophyta</taxon>
        <taxon>Magnoliopsida</taxon>
        <taxon>eudicotyledons</taxon>
        <taxon>Gunneridae</taxon>
        <taxon>Pentapetalae</taxon>
        <taxon>asterids</taxon>
        <taxon>campanulids</taxon>
        <taxon>Asterales</taxon>
        <taxon>Asteraceae</taxon>
        <taxon>Asteroideae</taxon>
        <taxon>Heliantheae alliance</taxon>
        <taxon>Millerieae</taxon>
        <taxon>Smallanthus</taxon>
    </lineage>
</organism>
<reference evidence="1 2" key="2">
    <citation type="journal article" date="2022" name="Mol. Ecol. Resour.">
        <title>The genomes of chicory, endive, great burdock and yacon provide insights into Asteraceae paleo-polyploidization history and plant inulin production.</title>
        <authorList>
            <person name="Fan W."/>
            <person name="Wang S."/>
            <person name="Wang H."/>
            <person name="Wang A."/>
            <person name="Jiang F."/>
            <person name="Liu H."/>
            <person name="Zhao H."/>
            <person name="Xu D."/>
            <person name="Zhang Y."/>
        </authorList>
    </citation>
    <scope>NUCLEOTIDE SEQUENCE [LARGE SCALE GENOMIC DNA]</scope>
    <source>
        <strain evidence="2">cv. Yunnan</strain>
        <tissue evidence="1">Leaves</tissue>
    </source>
</reference>
<gene>
    <name evidence="1" type="ORF">L1987_44747</name>
</gene>
<evidence type="ECO:0000313" key="2">
    <source>
        <dbReference type="Proteomes" id="UP001056120"/>
    </source>
</evidence>
<reference evidence="2" key="1">
    <citation type="journal article" date="2022" name="Mol. Ecol. Resour.">
        <title>The genomes of chicory, endive, great burdock and yacon provide insights into Asteraceae palaeo-polyploidization history and plant inulin production.</title>
        <authorList>
            <person name="Fan W."/>
            <person name="Wang S."/>
            <person name="Wang H."/>
            <person name="Wang A."/>
            <person name="Jiang F."/>
            <person name="Liu H."/>
            <person name="Zhao H."/>
            <person name="Xu D."/>
            <person name="Zhang Y."/>
        </authorList>
    </citation>
    <scope>NUCLEOTIDE SEQUENCE [LARGE SCALE GENOMIC DNA]</scope>
    <source>
        <strain evidence="2">cv. Yunnan</strain>
    </source>
</reference>
<keyword evidence="2" id="KW-1185">Reference proteome</keyword>
<accession>A0ACB9GR22</accession>
<sequence>MVTSLGYYNHETPNLYKTTNMQSIMEKSSYGYGGDHFNSHVILENNCLTGNDLHSQQLSQSCSLIGHQSMEKFKEKKRLETVVRKIVYIDHSLAKETREKARARARKRATEKRNMKLGCDGGGSDQYSKLTKLRPNGDQVMDQSTNRLGPWIPFGEDQIQLTDQAEYPSSHFQFKQGIFGEDSSMMSGNWSPSFLLNYQHNLGTFDHEHQFGDFQILGKPWEGINN</sequence>
<dbReference type="EMBL" id="CM042031">
    <property type="protein sequence ID" value="KAI3785623.1"/>
    <property type="molecule type" value="Genomic_DNA"/>
</dbReference>
<protein>
    <submittedName>
        <fullName evidence="1">Uncharacterized protein</fullName>
    </submittedName>
</protein>